<name>A0A2R6RPI4_9APHY</name>
<protein>
    <submittedName>
        <fullName evidence="1">Uncharacterized protein</fullName>
    </submittedName>
</protein>
<accession>A0A2R6RPI4</accession>
<organism evidence="1 2">
    <name type="scientific">Hermanssonia centrifuga</name>
    <dbReference type="NCBI Taxonomy" id="98765"/>
    <lineage>
        <taxon>Eukaryota</taxon>
        <taxon>Fungi</taxon>
        <taxon>Dikarya</taxon>
        <taxon>Basidiomycota</taxon>
        <taxon>Agaricomycotina</taxon>
        <taxon>Agaricomycetes</taxon>
        <taxon>Polyporales</taxon>
        <taxon>Meruliaceae</taxon>
        <taxon>Hermanssonia</taxon>
    </lineage>
</organism>
<reference evidence="1 2" key="1">
    <citation type="submission" date="2018-02" db="EMBL/GenBank/DDBJ databases">
        <title>Genome sequence of the basidiomycete white-rot fungus Phlebia centrifuga.</title>
        <authorList>
            <person name="Granchi Z."/>
            <person name="Peng M."/>
            <person name="de Vries R.P."/>
            <person name="Hilden K."/>
            <person name="Makela M.R."/>
            <person name="Grigoriev I."/>
            <person name="Riley R."/>
        </authorList>
    </citation>
    <scope>NUCLEOTIDE SEQUENCE [LARGE SCALE GENOMIC DNA]</scope>
    <source>
        <strain evidence="1 2">FBCC195</strain>
    </source>
</reference>
<keyword evidence="2" id="KW-1185">Reference proteome</keyword>
<evidence type="ECO:0000313" key="2">
    <source>
        <dbReference type="Proteomes" id="UP000186601"/>
    </source>
</evidence>
<sequence length="49" mass="5386">MSRLPISVDVSEMHTTAPTPPLFLVPIYEYCGGRLFVNAPTFSAALEVF</sequence>
<dbReference type="EMBL" id="MLYV02000213">
    <property type="protein sequence ID" value="PSS31940.1"/>
    <property type="molecule type" value="Genomic_DNA"/>
</dbReference>
<dbReference type="Proteomes" id="UP000186601">
    <property type="component" value="Unassembled WGS sequence"/>
</dbReference>
<gene>
    <name evidence="1" type="ORF">PHLCEN_2v2300</name>
</gene>
<evidence type="ECO:0000313" key="1">
    <source>
        <dbReference type="EMBL" id="PSS31940.1"/>
    </source>
</evidence>
<comment type="caution">
    <text evidence="1">The sequence shown here is derived from an EMBL/GenBank/DDBJ whole genome shotgun (WGS) entry which is preliminary data.</text>
</comment>
<dbReference type="AlphaFoldDB" id="A0A2R6RPI4"/>
<proteinExistence type="predicted"/>